<keyword evidence="1" id="KW-0812">Transmembrane</keyword>
<evidence type="ECO:0000313" key="3">
    <source>
        <dbReference type="Proteomes" id="UP000541426"/>
    </source>
</evidence>
<accession>A0A7W6DQ84</accession>
<name>A0A7W6DQ84_9RHOB</name>
<feature type="transmembrane region" description="Helical" evidence="1">
    <location>
        <begin position="6"/>
        <end position="23"/>
    </location>
</feature>
<organism evidence="2 3">
    <name type="scientific">Sagittula marina</name>
    <dbReference type="NCBI Taxonomy" id="943940"/>
    <lineage>
        <taxon>Bacteria</taxon>
        <taxon>Pseudomonadati</taxon>
        <taxon>Pseudomonadota</taxon>
        <taxon>Alphaproteobacteria</taxon>
        <taxon>Rhodobacterales</taxon>
        <taxon>Roseobacteraceae</taxon>
        <taxon>Sagittula</taxon>
    </lineage>
</organism>
<keyword evidence="1" id="KW-1133">Transmembrane helix</keyword>
<protein>
    <submittedName>
        <fullName evidence="2">Uncharacterized protein</fullName>
    </submittedName>
</protein>
<dbReference type="AlphaFoldDB" id="A0A7W6DQ84"/>
<reference evidence="2 3" key="1">
    <citation type="submission" date="2020-08" db="EMBL/GenBank/DDBJ databases">
        <title>Genomic Encyclopedia of Type Strains, Phase IV (KMG-IV): sequencing the most valuable type-strain genomes for metagenomic binning, comparative biology and taxonomic classification.</title>
        <authorList>
            <person name="Goeker M."/>
        </authorList>
    </citation>
    <scope>NUCLEOTIDE SEQUENCE [LARGE SCALE GENOMIC DNA]</scope>
    <source>
        <strain evidence="2 3">DSM 102235</strain>
    </source>
</reference>
<evidence type="ECO:0000313" key="2">
    <source>
        <dbReference type="EMBL" id="MBB3984750.1"/>
    </source>
</evidence>
<dbReference type="Proteomes" id="UP000541426">
    <property type="component" value="Unassembled WGS sequence"/>
</dbReference>
<sequence>MTLPAQARVVIIGGGVIGASVFIRTPPGHRRNCVAAPLAPWLAISREGA</sequence>
<keyword evidence="1" id="KW-0472">Membrane</keyword>
<proteinExistence type="predicted"/>
<evidence type="ECO:0000256" key="1">
    <source>
        <dbReference type="SAM" id="Phobius"/>
    </source>
</evidence>
<gene>
    <name evidence="2" type="ORF">GGQ68_001066</name>
</gene>
<keyword evidence="3" id="KW-1185">Reference proteome</keyword>
<dbReference type="EMBL" id="JACIEJ010000002">
    <property type="protein sequence ID" value="MBB3984750.1"/>
    <property type="molecule type" value="Genomic_DNA"/>
</dbReference>
<comment type="caution">
    <text evidence="2">The sequence shown here is derived from an EMBL/GenBank/DDBJ whole genome shotgun (WGS) entry which is preliminary data.</text>
</comment>